<dbReference type="PANTHER" id="PTHR22642:SF2">
    <property type="entry name" value="PROTEIN LONG AFTER FAR-RED 3"/>
    <property type="match status" value="1"/>
</dbReference>
<dbReference type="Gene3D" id="3.20.20.140">
    <property type="entry name" value="Metal-dependent hydrolases"/>
    <property type="match status" value="1"/>
</dbReference>
<name>A0ABS1ND14_9ACTN</name>
<evidence type="ECO:0000259" key="1">
    <source>
        <dbReference type="Pfam" id="PF07969"/>
    </source>
</evidence>
<sequence length="547" mass="58076">MTAATHRQHGPAASPTPVRIVRARRITTLDGEADTQVLATVGERIAAVGEAAEAYTALPGAETVDLDDAHLVPGFHDAHCHPMEVANAALRLDLGTGDGTPRERLAARVAATEPGRWIVAQGYNPATDPEGRLDRSALDAITTRHPVLVIHFSFHMAVAGSAALTLTGLHDDSGPQTGGDLGRDSTGRLDGWLYERTWFDQLYRASGEPALLPQAAPEALLEPLADVFTTYHAAGVTSVCDAVTTPAALRTYQHMRERGRLTMRVGVLLWHRYADALRHAGLHAGFGDAWLRIVGAKIIMDGALAGGTCLCRDPYPAETGSDNGIQLLDENELADAVLALHAAGLRVGVHANGDLAVSQVLDAIEAARAAHPEQRINHRIEHCSLVDEKLVQRIRAAEVTPVPFGAFVHGHGSKLRRYYGDARAARVSDHRSFLDAGVVVAGSSDHPAGPLEPLLALQTMVTRRTSEGDVLGADRALTVREALGVYTTGSARATGESHLKGRIAPGYLADFTVLGQDLFATAPDALAAVPVRATWVGARQVWSNGDG</sequence>
<dbReference type="SUPFAM" id="SSF51338">
    <property type="entry name" value="Composite domain of metallo-dependent hydrolases"/>
    <property type="match status" value="1"/>
</dbReference>
<gene>
    <name evidence="2" type="ORF">JK363_14380</name>
</gene>
<dbReference type="Gene3D" id="2.30.40.10">
    <property type="entry name" value="Urease, subunit C, domain 1"/>
    <property type="match status" value="1"/>
</dbReference>
<reference evidence="2 3" key="1">
    <citation type="submission" date="2021-01" db="EMBL/GenBank/DDBJ databases">
        <title>WGS of actinomycetes isolated from Thailand.</title>
        <authorList>
            <person name="Thawai C."/>
        </authorList>
    </citation>
    <scope>NUCLEOTIDE SEQUENCE [LARGE SCALE GENOMIC DNA]</scope>
    <source>
        <strain evidence="2 3">CA1R205</strain>
    </source>
</reference>
<organism evidence="2 3">
    <name type="scientific">Streptomyces coffeae</name>
    <dbReference type="NCBI Taxonomy" id="621382"/>
    <lineage>
        <taxon>Bacteria</taxon>
        <taxon>Bacillati</taxon>
        <taxon>Actinomycetota</taxon>
        <taxon>Actinomycetes</taxon>
        <taxon>Kitasatosporales</taxon>
        <taxon>Streptomycetaceae</taxon>
        <taxon>Streptomyces</taxon>
    </lineage>
</organism>
<evidence type="ECO:0000313" key="2">
    <source>
        <dbReference type="EMBL" id="MBL1097837.1"/>
    </source>
</evidence>
<proteinExistence type="predicted"/>
<dbReference type="InterPro" id="IPR033932">
    <property type="entry name" value="YtcJ-like"/>
</dbReference>
<dbReference type="InterPro" id="IPR011059">
    <property type="entry name" value="Metal-dep_hydrolase_composite"/>
</dbReference>
<dbReference type="Gene3D" id="3.10.310.70">
    <property type="match status" value="1"/>
</dbReference>
<dbReference type="InterPro" id="IPR013108">
    <property type="entry name" value="Amidohydro_3"/>
</dbReference>
<dbReference type="EMBL" id="JAERRF010000007">
    <property type="protein sequence ID" value="MBL1097837.1"/>
    <property type="molecule type" value="Genomic_DNA"/>
</dbReference>
<protein>
    <submittedName>
        <fullName evidence="2">Amidohydrolase</fullName>
    </submittedName>
</protein>
<dbReference type="RefSeq" id="WP_201875255.1">
    <property type="nucleotide sequence ID" value="NZ_JAERRF010000007.1"/>
</dbReference>
<dbReference type="Pfam" id="PF07969">
    <property type="entry name" value="Amidohydro_3"/>
    <property type="match status" value="1"/>
</dbReference>
<dbReference type="Proteomes" id="UP000634229">
    <property type="component" value="Unassembled WGS sequence"/>
</dbReference>
<dbReference type="CDD" id="cd01300">
    <property type="entry name" value="YtcJ_like"/>
    <property type="match status" value="1"/>
</dbReference>
<dbReference type="SUPFAM" id="SSF51556">
    <property type="entry name" value="Metallo-dependent hydrolases"/>
    <property type="match status" value="1"/>
</dbReference>
<evidence type="ECO:0000313" key="3">
    <source>
        <dbReference type="Proteomes" id="UP000634229"/>
    </source>
</evidence>
<comment type="caution">
    <text evidence="2">The sequence shown here is derived from an EMBL/GenBank/DDBJ whole genome shotgun (WGS) entry which is preliminary data.</text>
</comment>
<dbReference type="InterPro" id="IPR032466">
    <property type="entry name" value="Metal_Hydrolase"/>
</dbReference>
<feature type="domain" description="Amidohydrolase 3" evidence="1">
    <location>
        <begin position="62"/>
        <end position="541"/>
    </location>
</feature>
<keyword evidence="3" id="KW-1185">Reference proteome</keyword>
<accession>A0ABS1ND14</accession>
<dbReference type="PANTHER" id="PTHR22642">
    <property type="entry name" value="IMIDAZOLONEPROPIONASE"/>
    <property type="match status" value="1"/>
</dbReference>